<evidence type="ECO:0000259" key="2">
    <source>
        <dbReference type="Pfam" id="PF01370"/>
    </source>
</evidence>
<sequence length="385" mass="40955">MRAQHGRSKGARSPHGGRRAAPGAHPVRALVTGANGLIGSNLVRELRQHQWQVRAMVRASSRLDALEGTDVKRVVGDVLQPAESLVPLMEGCDVVFHTAAHFAYAGFSPAQLEQTAVGGTRHVLEAAASAGVRRVVITSSSVVFGSSPTPFVRDETAALGHVNVDGFVEPPYVASKVKQDRLAADLGRSLGIEMVFVCPTMTMGAHATTLGPSNGLIVAYLADSLRMTYPGGCNIVSARDVAAGHRLAALHGAAGEHYLLGGDNLTWQQVHALIAELCGVEAPRVRINHTMAYCAATLEEMRAELQRRAPLTTRDQARMVGRYYWYSHAKAAAIGFAPTPARAALAWACAWLAASSHISRELRTTMLLSADVHAARAAQQSGRTA</sequence>
<comment type="caution">
    <text evidence="3">The sequence shown here is derived from an EMBL/GenBank/DDBJ whole genome shotgun (WGS) entry which is preliminary data.</text>
</comment>
<feature type="region of interest" description="Disordered" evidence="1">
    <location>
        <begin position="1"/>
        <end position="26"/>
    </location>
</feature>
<evidence type="ECO:0000313" key="3">
    <source>
        <dbReference type="EMBL" id="OIQ87727.1"/>
    </source>
</evidence>
<dbReference type="InterPro" id="IPR051783">
    <property type="entry name" value="NAD(P)-dependent_oxidoreduct"/>
</dbReference>
<dbReference type="GO" id="GO:0016853">
    <property type="term" value="F:isomerase activity"/>
    <property type="evidence" value="ECO:0007669"/>
    <property type="project" value="UniProtKB-KW"/>
</dbReference>
<reference evidence="3" key="1">
    <citation type="submission" date="2016-10" db="EMBL/GenBank/DDBJ databases">
        <title>Sequence of Gallionella enrichment culture.</title>
        <authorList>
            <person name="Poehlein A."/>
            <person name="Muehling M."/>
            <person name="Daniel R."/>
        </authorList>
    </citation>
    <scope>NUCLEOTIDE SEQUENCE</scope>
</reference>
<dbReference type="PANTHER" id="PTHR48079:SF6">
    <property type="entry name" value="NAD(P)-BINDING DOMAIN-CONTAINING PROTEIN-RELATED"/>
    <property type="match status" value="1"/>
</dbReference>
<dbReference type="GO" id="GO:0005737">
    <property type="term" value="C:cytoplasm"/>
    <property type="evidence" value="ECO:0007669"/>
    <property type="project" value="TreeGrafter"/>
</dbReference>
<feature type="compositionally biased region" description="Basic residues" evidence="1">
    <location>
        <begin position="1"/>
        <end position="18"/>
    </location>
</feature>
<protein>
    <submittedName>
        <fullName evidence="3">3 beta-hydroxysteroid dehydrogenase/delta 5--&gt;4-isomerase</fullName>
    </submittedName>
</protein>
<keyword evidence="3" id="KW-0413">Isomerase</keyword>
<evidence type="ECO:0000256" key="1">
    <source>
        <dbReference type="SAM" id="MobiDB-lite"/>
    </source>
</evidence>
<dbReference type="EMBL" id="MLJW01000407">
    <property type="protein sequence ID" value="OIQ87727.1"/>
    <property type="molecule type" value="Genomic_DNA"/>
</dbReference>
<dbReference type="SUPFAM" id="SSF51735">
    <property type="entry name" value="NAD(P)-binding Rossmann-fold domains"/>
    <property type="match status" value="1"/>
</dbReference>
<dbReference type="Pfam" id="PF01370">
    <property type="entry name" value="Epimerase"/>
    <property type="match status" value="1"/>
</dbReference>
<name>A0A1J5R6Q1_9ZZZZ</name>
<dbReference type="PANTHER" id="PTHR48079">
    <property type="entry name" value="PROTEIN YEEZ"/>
    <property type="match status" value="1"/>
</dbReference>
<dbReference type="Gene3D" id="3.40.50.720">
    <property type="entry name" value="NAD(P)-binding Rossmann-like Domain"/>
    <property type="match status" value="1"/>
</dbReference>
<accession>A0A1J5R6Q1</accession>
<dbReference type="InterPro" id="IPR036291">
    <property type="entry name" value="NAD(P)-bd_dom_sf"/>
</dbReference>
<dbReference type="InterPro" id="IPR001509">
    <property type="entry name" value="Epimerase_deHydtase"/>
</dbReference>
<dbReference type="AlphaFoldDB" id="A0A1J5R6Q1"/>
<organism evidence="3">
    <name type="scientific">mine drainage metagenome</name>
    <dbReference type="NCBI Taxonomy" id="410659"/>
    <lineage>
        <taxon>unclassified sequences</taxon>
        <taxon>metagenomes</taxon>
        <taxon>ecological metagenomes</taxon>
    </lineage>
</organism>
<proteinExistence type="predicted"/>
<dbReference type="GO" id="GO:0004029">
    <property type="term" value="F:aldehyde dehydrogenase (NAD+) activity"/>
    <property type="evidence" value="ECO:0007669"/>
    <property type="project" value="TreeGrafter"/>
</dbReference>
<gene>
    <name evidence="3" type="ORF">GALL_304050</name>
</gene>
<feature type="domain" description="NAD-dependent epimerase/dehydratase" evidence="2">
    <location>
        <begin position="29"/>
        <end position="261"/>
    </location>
</feature>